<feature type="compositionally biased region" description="Basic and acidic residues" evidence="1">
    <location>
        <begin position="433"/>
        <end position="442"/>
    </location>
</feature>
<keyword evidence="4" id="KW-1185">Reference proteome</keyword>
<feature type="signal peptide" evidence="2">
    <location>
        <begin position="1"/>
        <end position="16"/>
    </location>
</feature>
<evidence type="ECO:0000313" key="3">
    <source>
        <dbReference type="EMBL" id="KAF4074994.1"/>
    </source>
</evidence>
<organism evidence="3 4">
    <name type="scientific">Ameiurus melas</name>
    <name type="common">Black bullhead</name>
    <name type="synonym">Silurus melas</name>
    <dbReference type="NCBI Taxonomy" id="219545"/>
    <lineage>
        <taxon>Eukaryota</taxon>
        <taxon>Metazoa</taxon>
        <taxon>Chordata</taxon>
        <taxon>Craniata</taxon>
        <taxon>Vertebrata</taxon>
        <taxon>Euteleostomi</taxon>
        <taxon>Actinopterygii</taxon>
        <taxon>Neopterygii</taxon>
        <taxon>Teleostei</taxon>
        <taxon>Ostariophysi</taxon>
        <taxon>Siluriformes</taxon>
        <taxon>Ictaluridae</taxon>
        <taxon>Ameiurus</taxon>
    </lineage>
</organism>
<protein>
    <submittedName>
        <fullName evidence="3">Uncharacterized protein</fullName>
    </submittedName>
</protein>
<accession>A0A7J5ZWJ6</accession>
<evidence type="ECO:0000313" key="4">
    <source>
        <dbReference type="Proteomes" id="UP000593565"/>
    </source>
</evidence>
<sequence length="637" mass="73162">MLKFVLLLFAVAGFNARPLQYNALQNGGWVIGVPQLVQDGQEYMWISGPDEHQRQDTKSEPQWEVVLAPDHTEMRDDMKQKVVRIEEHRQGTEPSRRFVVDLNTGLLKEYISEMDRRAEVYNPTSNSQFRQGTQNSQVTLVNTITGQQLPQLSEMQRRAAPLSQFRQGTEYSEATLMELRKHQMMKRMEKAKVSKQETTHKAALPELRRQGTEPSRRFLVNPNTGLVKEHVSEMERRVSGFFNPASNSQFRQGTQNSQVTLVNTITGQQLPQLSEMQRRAAPLSQFRQGTEYSEATLMELRKHQIMKRMEKAKVSKQETTHKAALPELRRQGTEPSRRFLVNPNTGLVKEHVSEMERRVSGFFNPASNSEFRQGTQNSQVTLMDIRTGQKLPQLSEMQRRAAPLSQFRQGTEYSEVTLMELRKAQMMKSMVKAKDSKQETTHKATLPKLHRQGTEPSRRFYNPASNSEMRQGTQNSQVTLVDIKTGQKLPQLSEMQRRAAPYSGFRQGTEYSLVTLMNLRDEQMMAKVAKDKILHTVQDMETNEVFPEFKRGIGYSQAQKQHIVEPLLFQPQESNEVAISSPVEEFSYGMENNYANIIDRRFVEPSHVKQSDEVATCQGVIIDGKCYIFNLKITDLP</sequence>
<feature type="region of interest" description="Disordered" evidence="1">
    <location>
        <begin position="433"/>
        <end position="475"/>
    </location>
</feature>
<evidence type="ECO:0000256" key="2">
    <source>
        <dbReference type="SAM" id="SignalP"/>
    </source>
</evidence>
<comment type="caution">
    <text evidence="3">The sequence shown here is derived from an EMBL/GenBank/DDBJ whole genome shotgun (WGS) entry which is preliminary data.</text>
</comment>
<dbReference type="EMBL" id="JAAGNN010000021">
    <property type="protein sequence ID" value="KAF4074994.1"/>
    <property type="molecule type" value="Genomic_DNA"/>
</dbReference>
<dbReference type="AlphaFoldDB" id="A0A7J5ZWJ6"/>
<evidence type="ECO:0000256" key="1">
    <source>
        <dbReference type="SAM" id="MobiDB-lite"/>
    </source>
</evidence>
<name>A0A7J5ZWJ6_AMEME</name>
<feature type="chain" id="PRO_5029852249" evidence="2">
    <location>
        <begin position="17"/>
        <end position="637"/>
    </location>
</feature>
<dbReference type="Proteomes" id="UP000593565">
    <property type="component" value="Unassembled WGS sequence"/>
</dbReference>
<reference evidence="3 4" key="1">
    <citation type="submission" date="2020-02" db="EMBL/GenBank/DDBJ databases">
        <title>A chromosome-scale genome assembly of the black bullhead catfish (Ameiurus melas).</title>
        <authorList>
            <person name="Wen M."/>
            <person name="Zham M."/>
            <person name="Cabau C."/>
            <person name="Klopp C."/>
            <person name="Donnadieu C."/>
            <person name="Roques C."/>
            <person name="Bouchez O."/>
            <person name="Lampietro C."/>
            <person name="Jouanno E."/>
            <person name="Herpin A."/>
            <person name="Louis A."/>
            <person name="Berthelot C."/>
            <person name="Parey E."/>
            <person name="Roest-Crollius H."/>
            <person name="Braasch I."/>
            <person name="Postlethwait J."/>
            <person name="Robinson-Rechavi M."/>
            <person name="Echchiki A."/>
            <person name="Begum T."/>
            <person name="Montfort J."/>
            <person name="Schartl M."/>
            <person name="Bobe J."/>
            <person name="Guiguen Y."/>
        </authorList>
    </citation>
    <scope>NUCLEOTIDE SEQUENCE [LARGE SCALE GENOMIC DNA]</scope>
    <source>
        <strain evidence="3">M_S1</strain>
        <tissue evidence="3">Blood</tissue>
    </source>
</reference>
<proteinExistence type="predicted"/>
<gene>
    <name evidence="3" type="ORF">AMELA_G00229630</name>
</gene>
<keyword evidence="2" id="KW-0732">Signal</keyword>
<feature type="compositionally biased region" description="Polar residues" evidence="1">
    <location>
        <begin position="463"/>
        <end position="475"/>
    </location>
</feature>